<dbReference type="NCBIfam" id="NF008424">
    <property type="entry name" value="PRK11253.1"/>
    <property type="match status" value="1"/>
</dbReference>
<dbReference type="Proteomes" id="UP000007437">
    <property type="component" value="Chromosome"/>
</dbReference>
<evidence type="ECO:0000256" key="6">
    <source>
        <dbReference type="PIRSR" id="PIRSR028757-1"/>
    </source>
</evidence>
<dbReference type="EMBL" id="FR687359">
    <property type="protein sequence ID" value="CBW75376.1"/>
    <property type="molecule type" value="Genomic_DNA"/>
</dbReference>
<dbReference type="STRING" id="882378.RBRH_03904"/>
<dbReference type="SUPFAM" id="SSF52317">
    <property type="entry name" value="Class I glutamine amidotransferase-like"/>
    <property type="match status" value="1"/>
</dbReference>
<dbReference type="PIRSF" id="PIRSF028757">
    <property type="entry name" value="LD-carboxypeptidase"/>
    <property type="match status" value="1"/>
</dbReference>
<evidence type="ECO:0000256" key="3">
    <source>
        <dbReference type="ARBA" id="ARBA00022670"/>
    </source>
</evidence>
<protein>
    <submittedName>
        <fullName evidence="9">Muramoyltetrapeptide carboxypeptidase</fullName>
        <ecNumber evidence="9">3.4.17.13</ecNumber>
    </submittedName>
</protein>
<evidence type="ECO:0000313" key="10">
    <source>
        <dbReference type="Proteomes" id="UP000007437"/>
    </source>
</evidence>
<dbReference type="CDD" id="cd07025">
    <property type="entry name" value="Peptidase_S66"/>
    <property type="match status" value="1"/>
</dbReference>
<evidence type="ECO:0000256" key="5">
    <source>
        <dbReference type="ARBA" id="ARBA00022825"/>
    </source>
</evidence>
<proteinExistence type="inferred from homology"/>
<dbReference type="Gene3D" id="3.40.50.10740">
    <property type="entry name" value="Class I glutamine amidotransferase-like"/>
    <property type="match status" value="1"/>
</dbReference>
<evidence type="ECO:0000259" key="7">
    <source>
        <dbReference type="Pfam" id="PF02016"/>
    </source>
</evidence>
<dbReference type="KEGG" id="brh:RBRH_03904"/>
<dbReference type="Pfam" id="PF02016">
    <property type="entry name" value="Peptidase_S66"/>
    <property type="match status" value="1"/>
</dbReference>
<dbReference type="GO" id="GO:0006508">
    <property type="term" value="P:proteolysis"/>
    <property type="evidence" value="ECO:0007669"/>
    <property type="project" value="UniProtKB-KW"/>
</dbReference>
<dbReference type="HOGENOM" id="CLU_034346_0_1_4"/>
<dbReference type="InterPro" id="IPR029062">
    <property type="entry name" value="Class_I_gatase-like"/>
</dbReference>
<evidence type="ECO:0000259" key="8">
    <source>
        <dbReference type="Pfam" id="PF17676"/>
    </source>
</evidence>
<dbReference type="Pfam" id="PF17676">
    <property type="entry name" value="Peptidase_S66C"/>
    <property type="match status" value="1"/>
</dbReference>
<dbReference type="InterPro" id="IPR027478">
    <property type="entry name" value="LdcA_N"/>
</dbReference>
<organism evidence="9 10">
    <name type="scientific">Mycetohabitans rhizoxinica (strain DSM 19002 / CIP 109453 / HKI 454)</name>
    <name type="common">Paraburkholderia rhizoxinica</name>
    <dbReference type="NCBI Taxonomy" id="882378"/>
    <lineage>
        <taxon>Bacteria</taxon>
        <taxon>Pseudomonadati</taxon>
        <taxon>Pseudomonadota</taxon>
        <taxon>Betaproteobacteria</taxon>
        <taxon>Burkholderiales</taxon>
        <taxon>Burkholderiaceae</taxon>
        <taxon>Mycetohabitans</taxon>
    </lineage>
</organism>
<dbReference type="eggNOG" id="COG1619">
    <property type="taxonomic scope" value="Bacteria"/>
</dbReference>
<name>E5ARZ4_MYCRK</name>
<dbReference type="MEROPS" id="S66.002"/>
<evidence type="ECO:0000256" key="2">
    <source>
        <dbReference type="ARBA" id="ARBA00022645"/>
    </source>
</evidence>
<dbReference type="Gene3D" id="3.50.30.60">
    <property type="entry name" value="LD-carboxypeptidase A C-terminal domain-like"/>
    <property type="match status" value="1"/>
</dbReference>
<dbReference type="InterPro" id="IPR027461">
    <property type="entry name" value="Carboxypeptidase_A_C_sf"/>
</dbReference>
<keyword evidence="4 9" id="KW-0378">Hydrolase</keyword>
<dbReference type="SUPFAM" id="SSF141986">
    <property type="entry name" value="LD-carboxypeptidase A C-terminal domain-like"/>
    <property type="match status" value="1"/>
</dbReference>
<keyword evidence="2 9" id="KW-0121">Carboxypeptidase</keyword>
<evidence type="ECO:0000313" key="9">
    <source>
        <dbReference type="EMBL" id="CBW75376.1"/>
    </source>
</evidence>
<feature type="domain" description="LD-carboxypeptidase N-terminal" evidence="7">
    <location>
        <begin position="41"/>
        <end position="164"/>
    </location>
</feature>
<keyword evidence="3" id="KW-0645">Protease</keyword>
<evidence type="ECO:0000256" key="4">
    <source>
        <dbReference type="ARBA" id="ARBA00022801"/>
    </source>
</evidence>
<sequence>MIPVDVAPCDPDRRRAVSARVAIRAAHCLFPLRSVMRPRTIELIAPCGYPQDPQAVARALARWVDAGHHIQGIDTTERRFQRFAGTDAQRAADLNRLADPARALPDIVLAVRGGYGAIRLLHGLDYAGLQRRLAGEPIAICGHSDFTAIQMALLAHSGLITFGGPMLSGNFGAPILSEFTVEHFWAAISNAEFTIGELTPQPDDVDLRGTLWGGNLAMIAALAGTPYLPNIDAGILFVEDVNEHPFRVERMLYQLHLAGILPRQQALVLGDFTGAQLSEYDNGYDFDAMVEQIRALIGIPVITGLRFGHGADTVTLPVGVPAQLKAGANGFTLTISGHPTLAE</sequence>
<evidence type="ECO:0000256" key="1">
    <source>
        <dbReference type="ARBA" id="ARBA00010233"/>
    </source>
</evidence>
<feature type="active site" description="Charge relay system" evidence="6">
    <location>
        <position position="239"/>
    </location>
</feature>
<dbReference type="InterPro" id="IPR003507">
    <property type="entry name" value="S66_fam"/>
</dbReference>
<comment type="similarity">
    <text evidence="1">Belongs to the peptidase S66 family.</text>
</comment>
<dbReference type="GO" id="GO:0106415">
    <property type="term" value="F:muramoyltetrapeptide carboxypeptidase activity"/>
    <property type="evidence" value="ECO:0007669"/>
    <property type="project" value="UniProtKB-EC"/>
</dbReference>
<feature type="active site" description="Charge relay system" evidence="6">
    <location>
        <position position="309"/>
    </location>
</feature>
<accession>E5ARZ4</accession>
<dbReference type="EC" id="3.4.17.13" evidence="9"/>
<dbReference type="GO" id="GO:0008236">
    <property type="term" value="F:serine-type peptidase activity"/>
    <property type="evidence" value="ECO:0007669"/>
    <property type="project" value="UniProtKB-KW"/>
</dbReference>
<dbReference type="InterPro" id="IPR040449">
    <property type="entry name" value="Peptidase_S66_N"/>
</dbReference>
<dbReference type="AlphaFoldDB" id="E5ARZ4"/>
<gene>
    <name evidence="9" type="ordered locus">RBRH_03904</name>
</gene>
<keyword evidence="5" id="KW-0720">Serine protease</keyword>
<dbReference type="PANTHER" id="PTHR30237:SF2">
    <property type="entry name" value="MUREIN TETRAPEPTIDE CARBOXYPEPTIDASE"/>
    <property type="match status" value="1"/>
</dbReference>
<dbReference type="InterPro" id="IPR040921">
    <property type="entry name" value="Peptidase_S66C"/>
</dbReference>
<reference evidence="9 10" key="1">
    <citation type="journal article" date="2011" name="J. Bacteriol.">
        <title>Complete genome sequence of Burkholderia rhizoxinica, an endosymbiont of Rhizopus microsporus.</title>
        <authorList>
            <person name="Lackner G."/>
            <person name="Moebius N."/>
            <person name="Partida-Martinez L."/>
            <person name="Hertweck C."/>
        </authorList>
    </citation>
    <scope>NUCLEOTIDE SEQUENCE [LARGE SCALE GENOMIC DNA]</scope>
    <source>
        <strain evidence="10">DSM 19002 / CIP 109453 / HKI 454</strain>
    </source>
</reference>
<feature type="domain" description="LD-carboxypeptidase C-terminal" evidence="8">
    <location>
        <begin position="208"/>
        <end position="324"/>
    </location>
</feature>
<dbReference type="PANTHER" id="PTHR30237">
    <property type="entry name" value="MURAMOYLTETRAPEPTIDE CARBOXYPEPTIDASE"/>
    <property type="match status" value="1"/>
</dbReference>
<feature type="active site" description="Nucleophile" evidence="6">
    <location>
        <position position="144"/>
    </location>
</feature>